<dbReference type="RefSeq" id="XP_060538641.1">
    <property type="nucleotide sequence ID" value="XM_060682658.1"/>
</dbReference>
<gene>
    <name evidence="10" type="primary">RPGRIP1</name>
</gene>
<evidence type="ECO:0000313" key="9">
    <source>
        <dbReference type="Proteomes" id="UP001652622"/>
    </source>
</evidence>
<feature type="region of interest" description="Disordered" evidence="7">
    <location>
        <begin position="447"/>
        <end position="466"/>
    </location>
</feature>
<dbReference type="Proteomes" id="UP001652622">
    <property type="component" value="Unplaced"/>
</dbReference>
<feature type="coiled-coil region" evidence="6">
    <location>
        <begin position="117"/>
        <end position="144"/>
    </location>
</feature>
<evidence type="ECO:0000256" key="3">
    <source>
        <dbReference type="ARBA" id="ARBA00023054"/>
    </source>
</evidence>
<feature type="region of interest" description="Disordered" evidence="7">
    <location>
        <begin position="387"/>
        <end position="407"/>
    </location>
</feature>
<dbReference type="Gene3D" id="2.60.40.150">
    <property type="entry name" value="C2 domain"/>
    <property type="match status" value="3"/>
</dbReference>
<feature type="compositionally biased region" description="Basic residues" evidence="7">
    <location>
        <begin position="175"/>
        <end position="189"/>
    </location>
</feature>
<dbReference type="InterPro" id="IPR000008">
    <property type="entry name" value="C2_dom"/>
</dbReference>
<accession>A0ABM3YR85</accession>
<dbReference type="PANTHER" id="PTHR14240:SF3">
    <property type="entry name" value="X-LINKED RETINITIS PIGMENTOSA GTPASE REGULATOR-INTERACTING PROTEIN 1"/>
    <property type="match status" value="1"/>
</dbReference>
<evidence type="ECO:0000256" key="1">
    <source>
        <dbReference type="ARBA" id="ARBA00004138"/>
    </source>
</evidence>
<feature type="domain" description="C2" evidence="8">
    <location>
        <begin position="754"/>
        <end position="880"/>
    </location>
</feature>
<dbReference type="InterPro" id="IPR031139">
    <property type="entry name" value="RPGRIP1_fam"/>
</dbReference>
<sequence>MAATSHLSQAMSVLLGEIAGNLTVQEMDQKPSILAALQGSSLLAKTRHQISRVSRAELADNFLRLRDEHLLLKELTQKQENKIKRMGTKLSRLNHDRAQQETRNRRPGSYIQNSVRHLDLEEGLEEMQERVWDLERLNQRLRSHLLFYKQQLQLQGCSRHCPYGHVTAKVNTGFRRPHTSPRQGPKKSHKEMQISRMTTRPISPRYGDDVLERLQAETERLTHSLVLAELDKDHELLSFTPDKEIDLEYIQSQKSYLNLQEYRAAIQKNVELIRLQKLLWEKNSELVISKAQITVLQESPFFSSCLHQNQEALRSASEALLTQLDDLNANLKEKAQKVTLLESRLEILLPLRGTLDEFQERIQDLEAERDSLKTDYDRLWDSCINAPPQNLDQVPQKDNASSLEDQLNSALAEKEILEEQLKKEKAQNDALKQEVDSFQERVAILETQALKEPPQSNPTQSLSAEVPERDQEKFEIFIQDSLQRQLHEAEAAHAETVFELEKTRNMVILQHRINRDYQVELEKVLTQSRQEKQEHEDQQKQMDQLLDLRNARIHQLEEKLKDMAYGTRVVRLRPPDCDVDDEGVPNKLLKLQHGENLFELHISGAILSAEAVQLLGDPELLTFCTYAFYDFETHCTPLAHGVRPRYEFTSQYVVRVDPFFMQYLHGATSRLDLHLASAVDHTTLASCWLHFGQVLNREEQVRCTAVLRGPKGEDYGLLEYGLKLHFPFKQFSQLPRHQSQMRTPLSIAAGTPVAAPQSWQPQGDRKTEAGSRNELCIQIKGCTNLRSRWIGSRPSPYAMYQFFTFPDHDTPITPSSNHPEFEDVKKFALHITPELHHYLLVESLWVYVFDDEEEEPGSYLGKAQIPLVPLAHGHSIKGDFDLMDPAGKPNGSIHLSLEWKALYLPPEDVRYKAIQARSLEMQIADEQNLLHRQVTEKHLQKSRRIKNELELPPAQVIPTRELKRRRTKKKVVKTIPKMEVEERIEEEEETLNVEETAKVAEHRELDEESILESLLKDTVGEEQETSEAQTTESDEVVVGLPTQQWYSDLQPSEWIRVEIISLGLLPQSWPAADETIQKLYVEFHFPGVPLEETEIPFSLRKPRGTQEIYFHFSKVIKLDADPRSFQRQMLFSMLAAEDPEENKLQFIVVSEPLPGTSGECEDVGFSNVNLREILLTGNDIFEQDLQVLSSLDHVTKIGNLKVSVKAAPALRAIYRTDEWPGGEGGETEEE</sequence>
<feature type="region of interest" description="Disordered" evidence="7">
    <location>
        <begin position="172"/>
        <end position="193"/>
    </location>
</feature>
<dbReference type="Pfam" id="PF11618">
    <property type="entry name" value="C2-C2_1"/>
    <property type="match status" value="1"/>
</dbReference>
<evidence type="ECO:0000256" key="7">
    <source>
        <dbReference type="SAM" id="MobiDB-lite"/>
    </source>
</evidence>
<keyword evidence="5" id="KW-0966">Cell projection</keyword>
<protein>
    <submittedName>
        <fullName evidence="10">X-linked retinitis pigmentosa GTPase regulator-interacting protein 1</fullName>
    </submittedName>
</protein>
<reference evidence="10" key="1">
    <citation type="submission" date="2025-08" db="UniProtKB">
        <authorList>
            <consortium name="RefSeq"/>
        </authorList>
    </citation>
    <scope>IDENTIFICATION</scope>
    <source>
        <tissue evidence="10">Blood</tissue>
    </source>
</reference>
<proteinExistence type="inferred from homology"/>
<dbReference type="CDD" id="cd00030">
    <property type="entry name" value="C2"/>
    <property type="match status" value="1"/>
</dbReference>
<dbReference type="SUPFAM" id="SSF49562">
    <property type="entry name" value="C2 domain (Calcium/lipid-binding domain, CaLB)"/>
    <property type="match status" value="2"/>
</dbReference>
<evidence type="ECO:0000256" key="6">
    <source>
        <dbReference type="SAM" id="Coils"/>
    </source>
</evidence>
<keyword evidence="9" id="KW-1185">Reference proteome</keyword>
<evidence type="ECO:0000256" key="4">
    <source>
        <dbReference type="ARBA" id="ARBA00023069"/>
    </source>
</evidence>
<dbReference type="SMART" id="SM00239">
    <property type="entry name" value="C2"/>
    <property type="match status" value="1"/>
</dbReference>
<dbReference type="Pfam" id="PF00168">
    <property type="entry name" value="C2"/>
    <property type="match status" value="1"/>
</dbReference>
<organism evidence="9 10">
    <name type="scientific">Pantherophis guttatus</name>
    <name type="common">Corn snake</name>
    <name type="synonym">Elaphe guttata</name>
    <dbReference type="NCBI Taxonomy" id="94885"/>
    <lineage>
        <taxon>Eukaryota</taxon>
        <taxon>Metazoa</taxon>
        <taxon>Chordata</taxon>
        <taxon>Craniata</taxon>
        <taxon>Vertebrata</taxon>
        <taxon>Euteleostomi</taxon>
        <taxon>Lepidosauria</taxon>
        <taxon>Squamata</taxon>
        <taxon>Bifurcata</taxon>
        <taxon>Unidentata</taxon>
        <taxon>Episquamata</taxon>
        <taxon>Toxicofera</taxon>
        <taxon>Serpentes</taxon>
        <taxon>Colubroidea</taxon>
        <taxon>Colubridae</taxon>
        <taxon>Colubrinae</taxon>
        <taxon>Pantherophis</taxon>
    </lineage>
</organism>
<evidence type="ECO:0000313" key="10">
    <source>
        <dbReference type="RefSeq" id="XP_060538641.1"/>
    </source>
</evidence>
<keyword evidence="4" id="KW-0969">Cilium</keyword>
<feature type="coiled-coil region" evidence="6">
    <location>
        <begin position="514"/>
        <end position="548"/>
    </location>
</feature>
<comment type="similarity">
    <text evidence="2">Belongs to the RPGRIP1 family.</text>
</comment>
<feature type="coiled-coil region" evidence="6">
    <location>
        <begin position="310"/>
        <end position="375"/>
    </location>
</feature>
<evidence type="ECO:0000256" key="5">
    <source>
        <dbReference type="ARBA" id="ARBA00023273"/>
    </source>
</evidence>
<evidence type="ECO:0000259" key="8">
    <source>
        <dbReference type="PROSITE" id="PS50004"/>
    </source>
</evidence>
<dbReference type="InterPro" id="IPR021656">
    <property type="entry name" value="C2-C2_1"/>
</dbReference>
<name>A0ABM3YR85_PANGU</name>
<dbReference type="InterPro" id="IPR041091">
    <property type="entry name" value="RPGRIP1_C"/>
</dbReference>
<evidence type="ECO:0000256" key="2">
    <source>
        <dbReference type="ARBA" id="ARBA00006042"/>
    </source>
</evidence>
<dbReference type="PROSITE" id="PS50004">
    <property type="entry name" value="C2"/>
    <property type="match status" value="1"/>
</dbReference>
<dbReference type="GeneID" id="117671237"/>
<keyword evidence="3 6" id="KW-0175">Coiled coil</keyword>
<dbReference type="InterPro" id="IPR035892">
    <property type="entry name" value="C2_domain_sf"/>
</dbReference>
<dbReference type="PANTHER" id="PTHR14240">
    <property type="entry name" value="RETINITIS PIGMENTOSA GTPASE REGULATOR-INTERACTING PROTEIN"/>
    <property type="match status" value="1"/>
</dbReference>
<comment type="subcellular location">
    <subcellularLocation>
        <location evidence="1">Cell projection</location>
        <location evidence="1">Cilium</location>
    </subcellularLocation>
</comment>
<dbReference type="Pfam" id="PF18111">
    <property type="entry name" value="RPGR1_C"/>
    <property type="match status" value="1"/>
</dbReference>